<organism evidence="6 7">
    <name type="scientific">Aureimonas jatrophae</name>
    <dbReference type="NCBI Taxonomy" id="1166073"/>
    <lineage>
        <taxon>Bacteria</taxon>
        <taxon>Pseudomonadati</taxon>
        <taxon>Pseudomonadota</taxon>
        <taxon>Alphaproteobacteria</taxon>
        <taxon>Hyphomicrobiales</taxon>
        <taxon>Aurantimonadaceae</taxon>
        <taxon>Aureimonas</taxon>
    </lineage>
</organism>
<dbReference type="PANTHER" id="PTHR46743:SF2">
    <property type="entry name" value="TEICHOIC ACIDS EXPORT ATP-BINDING PROTEIN TAGH"/>
    <property type="match status" value="1"/>
</dbReference>
<dbReference type="RefSeq" id="WP_090671761.1">
    <property type="nucleotide sequence ID" value="NZ_FNIT01000003.1"/>
</dbReference>
<dbReference type="AlphaFoldDB" id="A0A1H0GGV3"/>
<evidence type="ECO:0000256" key="3">
    <source>
        <dbReference type="ARBA" id="ARBA00022741"/>
    </source>
</evidence>
<dbReference type="Gene3D" id="3.40.50.300">
    <property type="entry name" value="P-loop containing nucleotide triphosphate hydrolases"/>
    <property type="match status" value="1"/>
</dbReference>
<dbReference type="PROSITE" id="PS50893">
    <property type="entry name" value="ABC_TRANSPORTER_2"/>
    <property type="match status" value="1"/>
</dbReference>
<dbReference type="InterPro" id="IPR027417">
    <property type="entry name" value="P-loop_NTPase"/>
</dbReference>
<dbReference type="STRING" id="1166073.SAMN05192530_103117"/>
<evidence type="ECO:0000256" key="2">
    <source>
        <dbReference type="ARBA" id="ARBA00022448"/>
    </source>
</evidence>
<dbReference type="SUPFAM" id="SSF52540">
    <property type="entry name" value="P-loop containing nucleoside triphosphate hydrolases"/>
    <property type="match status" value="1"/>
</dbReference>
<keyword evidence="4 6" id="KW-0067">ATP-binding</keyword>
<dbReference type="InterPro" id="IPR003593">
    <property type="entry name" value="AAA+_ATPase"/>
</dbReference>
<dbReference type="InterPro" id="IPR017871">
    <property type="entry name" value="ABC_transporter-like_CS"/>
</dbReference>
<feature type="domain" description="ABC transporter" evidence="5">
    <location>
        <begin position="23"/>
        <end position="253"/>
    </location>
</feature>
<keyword evidence="3" id="KW-0547">Nucleotide-binding</keyword>
<dbReference type="PROSITE" id="PS00211">
    <property type="entry name" value="ABC_TRANSPORTER_1"/>
    <property type="match status" value="1"/>
</dbReference>
<reference evidence="6 7" key="1">
    <citation type="submission" date="2016-10" db="EMBL/GenBank/DDBJ databases">
        <authorList>
            <person name="de Groot N.N."/>
        </authorList>
    </citation>
    <scope>NUCLEOTIDE SEQUENCE [LARGE SCALE GENOMIC DNA]</scope>
    <source>
        <strain evidence="7">L7-484,KACC 16230,DSM 25025</strain>
    </source>
</reference>
<dbReference type="InterPro" id="IPR003439">
    <property type="entry name" value="ABC_transporter-like_ATP-bd"/>
</dbReference>
<dbReference type="EMBL" id="FNIT01000003">
    <property type="protein sequence ID" value="SDO06104.1"/>
    <property type="molecule type" value="Genomic_DNA"/>
</dbReference>
<dbReference type="Pfam" id="PF00005">
    <property type="entry name" value="ABC_tran"/>
    <property type="match status" value="1"/>
</dbReference>
<evidence type="ECO:0000256" key="1">
    <source>
        <dbReference type="ARBA" id="ARBA00005417"/>
    </source>
</evidence>
<comment type="similarity">
    <text evidence="1">Belongs to the ABC transporter superfamily.</text>
</comment>
<proteinExistence type="inferred from homology"/>
<keyword evidence="7" id="KW-1185">Reference proteome</keyword>
<dbReference type="GO" id="GO:0005524">
    <property type="term" value="F:ATP binding"/>
    <property type="evidence" value="ECO:0007669"/>
    <property type="project" value="UniProtKB-KW"/>
</dbReference>
<name>A0A1H0GGV3_9HYPH</name>
<dbReference type="GO" id="GO:0016887">
    <property type="term" value="F:ATP hydrolysis activity"/>
    <property type="evidence" value="ECO:0007669"/>
    <property type="project" value="InterPro"/>
</dbReference>
<gene>
    <name evidence="6" type="ORF">SAMN05192530_103117</name>
</gene>
<dbReference type="OrthoDB" id="9778870at2"/>
<keyword evidence="2" id="KW-0813">Transport</keyword>
<dbReference type="InterPro" id="IPR015860">
    <property type="entry name" value="ABC_transpr_TagH-like"/>
</dbReference>
<dbReference type="CDD" id="cd03220">
    <property type="entry name" value="ABC_KpsT_Wzt"/>
    <property type="match status" value="1"/>
</dbReference>
<dbReference type="Proteomes" id="UP000198793">
    <property type="component" value="Unassembled WGS sequence"/>
</dbReference>
<evidence type="ECO:0000313" key="7">
    <source>
        <dbReference type="Proteomes" id="UP000198793"/>
    </source>
</evidence>
<dbReference type="GO" id="GO:0016020">
    <property type="term" value="C:membrane"/>
    <property type="evidence" value="ECO:0007669"/>
    <property type="project" value="InterPro"/>
</dbReference>
<dbReference type="InterPro" id="IPR050683">
    <property type="entry name" value="Bact_Polysacc_Export_ATP-bd"/>
</dbReference>
<evidence type="ECO:0000259" key="5">
    <source>
        <dbReference type="PROSITE" id="PS50893"/>
    </source>
</evidence>
<sequence length="253" mass="27357">MASVLFEDVVVDIPIFDASSRSLKNNVLAAATGGQIRPREGRGKVSIRAIDRMSLQFDHGERIGLIGHNGAGKSTILRVISGIYEPTGGRVSVEGDVAAMFDIGFGMDPEATGWENITLRGMLLGYSRREIERRAPQIAAETGLGEFLDMPLRTYSAGMATRLAFAVSTSIRPEILLIDEGIGAGDAAFIEQAQQRLRTFIGEAGLLVMASHSNSLLREWCRTGLWLEHGRIRMRGAISEVISAYEAHVAASA</sequence>
<accession>A0A1H0GGV3</accession>
<protein>
    <submittedName>
        <fullName evidence="6">ABC-2 type transport system ATP-binding protein/lipopolysaccharide transport system ATP-binding protein</fullName>
    </submittedName>
</protein>
<evidence type="ECO:0000313" key="6">
    <source>
        <dbReference type="EMBL" id="SDO06104.1"/>
    </source>
</evidence>
<dbReference type="SMART" id="SM00382">
    <property type="entry name" value="AAA"/>
    <property type="match status" value="1"/>
</dbReference>
<evidence type="ECO:0000256" key="4">
    <source>
        <dbReference type="ARBA" id="ARBA00022840"/>
    </source>
</evidence>
<dbReference type="GO" id="GO:0140359">
    <property type="term" value="F:ABC-type transporter activity"/>
    <property type="evidence" value="ECO:0007669"/>
    <property type="project" value="InterPro"/>
</dbReference>
<dbReference type="PANTHER" id="PTHR46743">
    <property type="entry name" value="TEICHOIC ACIDS EXPORT ATP-BINDING PROTEIN TAGH"/>
    <property type="match status" value="1"/>
</dbReference>